<feature type="region of interest" description="Disordered" evidence="4">
    <location>
        <begin position="260"/>
        <end position="326"/>
    </location>
</feature>
<dbReference type="Proteomes" id="UP000469890">
    <property type="component" value="Unassembled WGS sequence"/>
</dbReference>
<evidence type="ECO:0000313" key="6">
    <source>
        <dbReference type="EMBL" id="KAF1804632.1"/>
    </source>
</evidence>
<protein>
    <recommendedName>
        <fullName evidence="5">Zinc finger PHD-type domain-containing protein</fullName>
    </recommendedName>
</protein>
<feature type="region of interest" description="Disordered" evidence="4">
    <location>
        <begin position="391"/>
        <end position="421"/>
    </location>
</feature>
<evidence type="ECO:0000313" key="7">
    <source>
        <dbReference type="Proteomes" id="UP000469890"/>
    </source>
</evidence>
<organism evidence="6 7">
    <name type="scientific">Mucor circinelloides f. lusitanicus</name>
    <name type="common">Mucor racemosus var. lusitanicus</name>
    <dbReference type="NCBI Taxonomy" id="29924"/>
    <lineage>
        <taxon>Eukaryota</taxon>
        <taxon>Fungi</taxon>
        <taxon>Fungi incertae sedis</taxon>
        <taxon>Mucoromycota</taxon>
        <taxon>Mucoromycotina</taxon>
        <taxon>Mucoromycetes</taxon>
        <taxon>Mucorales</taxon>
        <taxon>Mucorineae</taxon>
        <taxon>Mucoraceae</taxon>
        <taxon>Mucor</taxon>
    </lineage>
</organism>
<feature type="compositionally biased region" description="Basic and acidic residues" evidence="4">
    <location>
        <begin position="293"/>
        <end position="302"/>
    </location>
</feature>
<reference evidence="6 7" key="1">
    <citation type="submission" date="2019-09" db="EMBL/GenBank/DDBJ databases">
        <authorList>
            <consortium name="DOE Joint Genome Institute"/>
            <person name="Mondo S.J."/>
            <person name="Navarro-Mendoza M.I."/>
            <person name="Perez-Arques C."/>
            <person name="Panchal S."/>
            <person name="Nicolas F.E."/>
            <person name="Ganguly P."/>
            <person name="Pangilinan J."/>
            <person name="Grigoriev I."/>
            <person name="Heitman J."/>
            <person name="Sanya K."/>
            <person name="Garre V."/>
        </authorList>
    </citation>
    <scope>NUCLEOTIDE SEQUENCE [LARGE SCALE GENOMIC DNA]</scope>
    <source>
        <strain evidence="6 7">MU402</strain>
    </source>
</reference>
<evidence type="ECO:0000259" key="5">
    <source>
        <dbReference type="SMART" id="SM00249"/>
    </source>
</evidence>
<feature type="compositionally biased region" description="Polar residues" evidence="4">
    <location>
        <begin position="309"/>
        <end position="319"/>
    </location>
</feature>
<gene>
    <name evidence="6" type="ORF">FB192DRAFT_1443414</name>
</gene>
<feature type="region of interest" description="Disordered" evidence="4">
    <location>
        <begin position="183"/>
        <end position="204"/>
    </location>
</feature>
<feature type="region of interest" description="Disordered" evidence="4">
    <location>
        <begin position="1"/>
        <end position="25"/>
    </location>
</feature>
<feature type="region of interest" description="Disordered" evidence="4">
    <location>
        <begin position="595"/>
        <end position="619"/>
    </location>
</feature>
<keyword evidence="2" id="KW-0863">Zinc-finger</keyword>
<feature type="compositionally biased region" description="Low complexity" evidence="4">
    <location>
        <begin position="599"/>
        <end position="619"/>
    </location>
</feature>
<comment type="caution">
    <text evidence="6">The sequence shown here is derived from an EMBL/GenBank/DDBJ whole genome shotgun (WGS) entry which is preliminary data.</text>
</comment>
<evidence type="ECO:0000256" key="4">
    <source>
        <dbReference type="SAM" id="MobiDB-lite"/>
    </source>
</evidence>
<evidence type="ECO:0000256" key="2">
    <source>
        <dbReference type="ARBA" id="ARBA00022771"/>
    </source>
</evidence>
<name>A0A8H4F3A5_MUCCL</name>
<feature type="compositionally biased region" description="Polar residues" evidence="4">
    <location>
        <begin position="262"/>
        <end position="288"/>
    </location>
</feature>
<dbReference type="InterPro" id="IPR013083">
    <property type="entry name" value="Znf_RING/FYVE/PHD"/>
</dbReference>
<feature type="compositionally biased region" description="Low complexity" evidence="4">
    <location>
        <begin position="183"/>
        <end position="196"/>
    </location>
</feature>
<proteinExistence type="predicted"/>
<dbReference type="GO" id="GO:0008270">
    <property type="term" value="F:zinc ion binding"/>
    <property type="evidence" value="ECO:0007669"/>
    <property type="project" value="UniProtKB-KW"/>
</dbReference>
<dbReference type="InterPro" id="IPR011011">
    <property type="entry name" value="Znf_FYVE_PHD"/>
</dbReference>
<accession>A0A8H4F3A5</accession>
<dbReference type="EMBL" id="JAAECE010000002">
    <property type="protein sequence ID" value="KAF1804632.1"/>
    <property type="molecule type" value="Genomic_DNA"/>
</dbReference>
<keyword evidence="1" id="KW-0479">Metal-binding</keyword>
<sequence>MTSYSRVMPNIKPYPQPQQQQQPSMHFNQYPKQQQKFINLSVYRPAYHRIPSTPAISPRHQKDAAWAAMSPEVSPIIVPSMSPATFQPQFLNFYTGVYQQQPIVHRTYHHIPHPQPPVAPIEMNQVPPIHHTLENATISYDTIHHNLQKELVKDVFFSPAMTTGADVREMSPFGSFSSALSASSGDNDSVSSVTTPPFSPYEQSPSEFLLEQQQQPDILFDFGLDLATTCATSNQTTTSSYQEIKMAAAGKPALSLSAFGRNFSSNNQDLPTPPATSSNDTDYNFQQQKNKRRCSDSELEERRKKKQRQTLLGQMTSTPPGSPCNEKIQKDETLFEEDASMEYSRFDGNVNSTSTAETDFQQFPDFNDDDDDLSVISWEEEQELIKEIQVMPASKSVTKQTTPKKTKKSTDKKSSKSAKPTAEDILSVNGSFLPAVPPRSTAHPTIYQKLTKANIDWCRYCGTTEGVNWRPGPWGKRTLCNKHGCDYKGYGFACKLPRLDLTAFANESIDERDRPILQDYCSTCQRKDSWKGNVLVRCEGCPKAFHQNCCVNTVLDDTFVDSNEAYFCDNSCYENASRKKIVVELPRKRLPLMSCPKGSLSSASSISSESSSGRKSSTK</sequence>
<dbReference type="AlphaFoldDB" id="A0A8H4F3A5"/>
<evidence type="ECO:0000256" key="3">
    <source>
        <dbReference type="ARBA" id="ARBA00022833"/>
    </source>
</evidence>
<dbReference type="InterPro" id="IPR001965">
    <property type="entry name" value="Znf_PHD"/>
</dbReference>
<dbReference type="SUPFAM" id="SSF57903">
    <property type="entry name" value="FYVE/PHD zinc finger"/>
    <property type="match status" value="1"/>
</dbReference>
<dbReference type="Gene3D" id="3.30.40.10">
    <property type="entry name" value="Zinc/RING finger domain, C3HC4 (zinc finger)"/>
    <property type="match status" value="1"/>
</dbReference>
<keyword evidence="3" id="KW-0862">Zinc</keyword>
<dbReference type="SMART" id="SM00249">
    <property type="entry name" value="PHD"/>
    <property type="match status" value="1"/>
</dbReference>
<feature type="domain" description="Zinc finger PHD-type" evidence="5">
    <location>
        <begin position="520"/>
        <end position="572"/>
    </location>
</feature>
<evidence type="ECO:0000256" key="1">
    <source>
        <dbReference type="ARBA" id="ARBA00022723"/>
    </source>
</evidence>